<dbReference type="SUPFAM" id="SSF53448">
    <property type="entry name" value="Nucleotide-diphospho-sugar transferases"/>
    <property type="match status" value="1"/>
</dbReference>
<sequence length="307" mass="34674">MATTVYTLYEGHYAFGVGALLNSLLNKGFVGTYAVAYRGKLPGWVSQLKQEGHEEYSISGVRVKFIPLNPPLHLRFYKSSLGLELFEKYLPETQNLFYFDPDIVIKADWKFYENWAQNGIALCLDNAFGIMPADHPWRAEWRRIGGKLGLPVIRQQNFYYNSGFFGMTRANQPFLRLWRDLTYAYRDLGGDVIGSKSADRKQAVVGDQDLMNAAIMFSEQPLSCVGPEGMDFNGFGGYVMSHAVYLIKPWVKNFTLDLLKTGNAPSLADKEFMKNIAAPIKLYSPMEERLKRVNIKVAAALGRVVGH</sequence>
<proteinExistence type="predicted"/>
<dbReference type="InterPro" id="IPR029044">
    <property type="entry name" value="Nucleotide-diphossugar_trans"/>
</dbReference>
<dbReference type="EMBL" id="CADCTQ010000379">
    <property type="protein sequence ID" value="CAA9290194.1"/>
    <property type="molecule type" value="Genomic_DNA"/>
</dbReference>
<name>A0A6J4JY27_9SPHI</name>
<dbReference type="Gene3D" id="3.90.550.10">
    <property type="entry name" value="Spore Coat Polysaccharide Biosynthesis Protein SpsA, Chain A"/>
    <property type="match status" value="1"/>
</dbReference>
<accession>A0A6J4JY27</accession>
<dbReference type="AlphaFoldDB" id="A0A6J4JY27"/>
<reference evidence="1" key="1">
    <citation type="submission" date="2020-02" db="EMBL/GenBank/DDBJ databases">
        <authorList>
            <person name="Meier V. D."/>
        </authorList>
    </citation>
    <scope>NUCLEOTIDE SEQUENCE</scope>
    <source>
        <strain evidence="1">AVDCRST_MAG56</strain>
    </source>
</reference>
<organism evidence="1">
    <name type="scientific">uncultured Cytophagales bacterium</name>
    <dbReference type="NCBI Taxonomy" id="158755"/>
    <lineage>
        <taxon>Bacteria</taxon>
        <taxon>Pseudomonadati</taxon>
        <taxon>Bacteroidota</taxon>
        <taxon>Sphingobacteriia</taxon>
        <taxon>Sphingobacteriales</taxon>
        <taxon>environmental samples</taxon>
    </lineage>
</organism>
<gene>
    <name evidence="1" type="ORF">AVDCRST_MAG56-4598</name>
</gene>
<evidence type="ECO:0000313" key="1">
    <source>
        <dbReference type="EMBL" id="CAA9290194.1"/>
    </source>
</evidence>
<protein>
    <submittedName>
        <fullName evidence="1">Uncharacterized protein</fullName>
    </submittedName>
</protein>